<evidence type="ECO:0000256" key="3">
    <source>
        <dbReference type="ARBA" id="ARBA00022840"/>
    </source>
</evidence>
<comment type="cofactor">
    <cofactor evidence="5">
        <name>Mg(2+)</name>
        <dbReference type="ChEBI" id="CHEBI:18420"/>
    </cofactor>
</comment>
<dbReference type="EMBL" id="BJJW01000006">
    <property type="protein sequence ID" value="GDZ83732.1"/>
    <property type="molecule type" value="Genomic_DNA"/>
</dbReference>
<organism evidence="6 7">
    <name type="scientific">Leuconostoc citreum</name>
    <dbReference type="NCBI Taxonomy" id="33964"/>
    <lineage>
        <taxon>Bacteria</taxon>
        <taxon>Bacillati</taxon>
        <taxon>Bacillota</taxon>
        <taxon>Bacilli</taxon>
        <taxon>Lactobacillales</taxon>
        <taxon>Lactobacillaceae</taxon>
        <taxon>Leuconostoc</taxon>
    </lineage>
</organism>
<dbReference type="PANTHER" id="PTHR23407">
    <property type="entry name" value="ATPASE INHIBITOR/5-FORMYLTETRAHYDROFOLATE CYCLO-LIGASE"/>
    <property type="match status" value="1"/>
</dbReference>
<keyword evidence="6" id="KW-0436">Ligase</keyword>
<keyword evidence="2 4" id="KW-0547">Nucleotide-binding</keyword>
<dbReference type="PIRSF" id="PIRSF006806">
    <property type="entry name" value="FTHF_cligase"/>
    <property type="match status" value="1"/>
</dbReference>
<evidence type="ECO:0000256" key="2">
    <source>
        <dbReference type="ARBA" id="ARBA00022741"/>
    </source>
</evidence>
<evidence type="ECO:0000256" key="5">
    <source>
        <dbReference type="RuleBase" id="RU361279"/>
    </source>
</evidence>
<evidence type="ECO:0000256" key="4">
    <source>
        <dbReference type="PIRSR" id="PIRSR006806-1"/>
    </source>
</evidence>
<dbReference type="GO" id="GO:0030272">
    <property type="term" value="F:5-formyltetrahydrofolate cyclo-ligase activity"/>
    <property type="evidence" value="ECO:0007669"/>
    <property type="project" value="UniProtKB-EC"/>
</dbReference>
<dbReference type="Gene3D" id="3.40.50.10420">
    <property type="entry name" value="NagB/RpiA/CoA transferase-like"/>
    <property type="match status" value="1"/>
</dbReference>
<gene>
    <name evidence="6" type="primary">fthC</name>
    <name evidence="6" type="ORF">LCIT_09740</name>
</gene>
<evidence type="ECO:0000313" key="6">
    <source>
        <dbReference type="EMBL" id="GDZ83732.1"/>
    </source>
</evidence>
<dbReference type="NCBIfam" id="TIGR02727">
    <property type="entry name" value="MTHFS_bact"/>
    <property type="match status" value="1"/>
</dbReference>
<evidence type="ECO:0000313" key="7">
    <source>
        <dbReference type="Proteomes" id="UP000323274"/>
    </source>
</evidence>
<comment type="catalytic activity">
    <reaction evidence="5">
        <text>(6S)-5-formyl-5,6,7,8-tetrahydrofolate + ATP = (6R)-5,10-methenyltetrahydrofolate + ADP + phosphate</text>
        <dbReference type="Rhea" id="RHEA:10488"/>
        <dbReference type="ChEBI" id="CHEBI:30616"/>
        <dbReference type="ChEBI" id="CHEBI:43474"/>
        <dbReference type="ChEBI" id="CHEBI:57455"/>
        <dbReference type="ChEBI" id="CHEBI:57457"/>
        <dbReference type="ChEBI" id="CHEBI:456216"/>
        <dbReference type="EC" id="6.3.3.2"/>
    </reaction>
</comment>
<dbReference type="Proteomes" id="UP000323274">
    <property type="component" value="Unassembled WGS sequence"/>
</dbReference>
<proteinExistence type="inferred from homology"/>
<dbReference type="PANTHER" id="PTHR23407:SF1">
    <property type="entry name" value="5-FORMYLTETRAHYDROFOLATE CYCLO-LIGASE"/>
    <property type="match status" value="1"/>
</dbReference>
<dbReference type="SUPFAM" id="SSF100950">
    <property type="entry name" value="NagB/RpiA/CoA transferase-like"/>
    <property type="match status" value="1"/>
</dbReference>
<sequence>MLDKKKLRIQQKERLVEFVGVPRQTEENNLRRQLFHSSQWQQAQVIAVVLSTAFELDTQPIIQKAWDEHKVVVVPKIMDHQMQFIAINADSMYTRAAFDIKEPTSNHTFNVAAIDLVIVPGLAYTISGQRLGFGAGYYDRFLAQYTGNSVALALSVQMLAVLPVEQHDQKVAHIITV</sequence>
<dbReference type="Pfam" id="PF01812">
    <property type="entry name" value="5-FTHF_cyc-lig"/>
    <property type="match status" value="1"/>
</dbReference>
<dbReference type="AlphaFoldDB" id="A0A5A5U179"/>
<dbReference type="GO" id="GO:0009396">
    <property type="term" value="P:folic acid-containing compound biosynthetic process"/>
    <property type="evidence" value="ECO:0007669"/>
    <property type="project" value="TreeGrafter"/>
</dbReference>
<feature type="binding site" evidence="4">
    <location>
        <position position="55"/>
    </location>
    <ligand>
        <name>substrate</name>
    </ligand>
</feature>
<dbReference type="InterPro" id="IPR037171">
    <property type="entry name" value="NagB/RpiA_transferase-like"/>
</dbReference>
<feature type="binding site" evidence="4">
    <location>
        <begin position="130"/>
        <end position="138"/>
    </location>
    <ligand>
        <name>ATP</name>
        <dbReference type="ChEBI" id="CHEBI:30616"/>
    </ligand>
</feature>
<feature type="binding site" evidence="4">
    <location>
        <position position="50"/>
    </location>
    <ligand>
        <name>substrate</name>
    </ligand>
</feature>
<accession>A0A5A5U179</accession>
<keyword evidence="5" id="KW-0460">Magnesium</keyword>
<protein>
    <recommendedName>
        <fullName evidence="5">5-formyltetrahydrofolate cyclo-ligase</fullName>
        <ecNumber evidence="5">6.3.3.2</ecNumber>
    </recommendedName>
</protein>
<keyword evidence="3 4" id="KW-0067">ATP-binding</keyword>
<dbReference type="GO" id="GO:0005524">
    <property type="term" value="F:ATP binding"/>
    <property type="evidence" value="ECO:0007669"/>
    <property type="project" value="UniProtKB-KW"/>
</dbReference>
<reference evidence="6 7" key="1">
    <citation type="submission" date="2019-04" db="EMBL/GenBank/DDBJ databases">
        <title>A pseudo-fructophilic Leuconostoc citreum strain F192-5 isolated from peel of satsuma mandarin: the first report for isolation and characterization of strain-dependent fructophilic-like characteristics.</title>
        <authorList>
            <person name="Maeno S."/>
            <person name="Tanizawa Y."/>
            <person name="Kajikawa A."/>
            <person name="Kanesaki Y."/>
            <person name="Kubota E."/>
            <person name="Arita M."/>
            <person name="Leon D."/>
            <person name="Endo A."/>
        </authorList>
    </citation>
    <scope>NUCLEOTIDE SEQUENCE [LARGE SCALE GENOMIC DNA]</scope>
    <source>
        <strain evidence="6 7">F192-5</strain>
    </source>
</reference>
<dbReference type="RefSeq" id="WP_149334283.1">
    <property type="nucleotide sequence ID" value="NZ_BJJW01000006.1"/>
</dbReference>
<keyword evidence="5" id="KW-0479">Metal-binding</keyword>
<dbReference type="GO" id="GO:0035999">
    <property type="term" value="P:tetrahydrofolate interconversion"/>
    <property type="evidence" value="ECO:0007669"/>
    <property type="project" value="TreeGrafter"/>
</dbReference>
<comment type="similarity">
    <text evidence="1 5">Belongs to the 5-formyltetrahydrofolate cyclo-ligase family.</text>
</comment>
<feature type="binding site" evidence="4">
    <location>
        <begin position="4"/>
        <end position="8"/>
    </location>
    <ligand>
        <name>ATP</name>
        <dbReference type="ChEBI" id="CHEBI:30616"/>
    </ligand>
</feature>
<dbReference type="EC" id="6.3.3.2" evidence="5"/>
<name>A0A5A5U179_LEUCI</name>
<comment type="caution">
    <text evidence="6">The sequence shown here is derived from an EMBL/GenBank/DDBJ whole genome shotgun (WGS) entry which is preliminary data.</text>
</comment>
<dbReference type="InterPro" id="IPR024185">
    <property type="entry name" value="FTHF_cligase-like_sf"/>
</dbReference>
<dbReference type="GO" id="GO:0046872">
    <property type="term" value="F:metal ion binding"/>
    <property type="evidence" value="ECO:0007669"/>
    <property type="project" value="UniProtKB-KW"/>
</dbReference>
<dbReference type="InterPro" id="IPR002698">
    <property type="entry name" value="FTHF_cligase"/>
</dbReference>
<evidence type="ECO:0000256" key="1">
    <source>
        <dbReference type="ARBA" id="ARBA00010638"/>
    </source>
</evidence>